<protein>
    <recommendedName>
        <fullName evidence="3 5">Regulatory protein RecX</fullName>
    </recommendedName>
</protein>
<comment type="caution">
    <text evidence="8">The sequence shown here is derived from an EMBL/GenBank/DDBJ whole genome shotgun (WGS) entry which is preliminary data.</text>
</comment>
<proteinExistence type="inferred from homology"/>
<evidence type="ECO:0000256" key="2">
    <source>
        <dbReference type="ARBA" id="ARBA00009695"/>
    </source>
</evidence>
<dbReference type="PANTHER" id="PTHR33602:SF1">
    <property type="entry name" value="REGULATORY PROTEIN RECX FAMILY PROTEIN"/>
    <property type="match status" value="1"/>
</dbReference>
<dbReference type="InterPro" id="IPR053924">
    <property type="entry name" value="RecX_HTH_2nd"/>
</dbReference>
<keyword evidence="4 5" id="KW-0963">Cytoplasm</keyword>
<dbReference type="Pfam" id="PF02631">
    <property type="entry name" value="RecX_HTH2"/>
    <property type="match status" value="1"/>
</dbReference>
<dbReference type="AlphaFoldDB" id="A0A7C1BH97"/>
<dbReference type="Proteomes" id="UP000885931">
    <property type="component" value="Unassembled WGS sequence"/>
</dbReference>
<dbReference type="EMBL" id="DRBW01000187">
    <property type="protein sequence ID" value="HDM90532.1"/>
    <property type="molecule type" value="Genomic_DNA"/>
</dbReference>
<evidence type="ECO:0000259" key="6">
    <source>
        <dbReference type="Pfam" id="PF02631"/>
    </source>
</evidence>
<feature type="domain" description="RecX first three-helical" evidence="7">
    <location>
        <begin position="7"/>
        <end position="46"/>
    </location>
</feature>
<dbReference type="Pfam" id="PF21982">
    <property type="entry name" value="RecX_HTH1"/>
    <property type="match status" value="1"/>
</dbReference>
<accession>A0A7C1BH97</accession>
<comment type="function">
    <text evidence="5">Modulates RecA activity.</text>
</comment>
<feature type="domain" description="RecX second three-helical" evidence="6">
    <location>
        <begin position="53"/>
        <end position="93"/>
    </location>
</feature>
<reference evidence="8" key="1">
    <citation type="journal article" date="2020" name="mSystems">
        <title>Genome- and Community-Level Interaction Insights into Carbon Utilization and Element Cycling Functions of Hydrothermarchaeota in Hydrothermal Sediment.</title>
        <authorList>
            <person name="Zhou Z."/>
            <person name="Liu Y."/>
            <person name="Xu W."/>
            <person name="Pan J."/>
            <person name="Luo Z.H."/>
            <person name="Li M."/>
        </authorList>
    </citation>
    <scope>NUCLEOTIDE SEQUENCE [LARGE SCALE GENOMIC DNA]</scope>
    <source>
        <strain evidence="8">HyVt-237</strain>
    </source>
</reference>
<dbReference type="HAMAP" id="MF_01114">
    <property type="entry name" value="RecX"/>
    <property type="match status" value="1"/>
</dbReference>
<dbReference type="GO" id="GO:0006282">
    <property type="term" value="P:regulation of DNA repair"/>
    <property type="evidence" value="ECO:0007669"/>
    <property type="project" value="UniProtKB-UniRule"/>
</dbReference>
<evidence type="ECO:0000256" key="3">
    <source>
        <dbReference type="ARBA" id="ARBA00018111"/>
    </source>
</evidence>
<name>A0A7C1BH97_UNCW3</name>
<organism evidence="8">
    <name type="scientific">candidate division WOR-3 bacterium</name>
    <dbReference type="NCBI Taxonomy" id="2052148"/>
    <lineage>
        <taxon>Bacteria</taxon>
        <taxon>Bacteria division WOR-3</taxon>
    </lineage>
</organism>
<gene>
    <name evidence="5" type="primary">recX</name>
    <name evidence="8" type="ORF">ENG67_04925</name>
</gene>
<sequence>MPRFKKARDYALYLLKFRSRSKKELADRLRRKGFGEAEVEEVLADLERAGLLDDADFARSLVRSRMKELWGKRLIEYELGKFGIKGDEARRVLDEIYDEDFVRKEAAEKALRLIGRWKGMDGRKKREKLISYFSRRGHSYDFIRSLLEEAGL</sequence>
<dbReference type="InterPro" id="IPR003783">
    <property type="entry name" value="Regulatory_RecX"/>
</dbReference>
<dbReference type="GO" id="GO:0005737">
    <property type="term" value="C:cytoplasm"/>
    <property type="evidence" value="ECO:0007669"/>
    <property type="project" value="UniProtKB-SubCell"/>
</dbReference>
<dbReference type="Gene3D" id="1.10.10.10">
    <property type="entry name" value="Winged helix-like DNA-binding domain superfamily/Winged helix DNA-binding domain"/>
    <property type="match status" value="3"/>
</dbReference>
<dbReference type="PANTHER" id="PTHR33602">
    <property type="entry name" value="REGULATORY PROTEIN RECX FAMILY PROTEIN"/>
    <property type="match status" value="1"/>
</dbReference>
<evidence type="ECO:0000256" key="1">
    <source>
        <dbReference type="ARBA" id="ARBA00004496"/>
    </source>
</evidence>
<evidence type="ECO:0000256" key="5">
    <source>
        <dbReference type="HAMAP-Rule" id="MF_01114"/>
    </source>
</evidence>
<evidence type="ECO:0000313" key="8">
    <source>
        <dbReference type="EMBL" id="HDM90532.1"/>
    </source>
</evidence>
<comment type="subcellular location">
    <subcellularLocation>
        <location evidence="1 5">Cytoplasm</location>
    </subcellularLocation>
</comment>
<evidence type="ECO:0000259" key="7">
    <source>
        <dbReference type="Pfam" id="PF21982"/>
    </source>
</evidence>
<evidence type="ECO:0000256" key="4">
    <source>
        <dbReference type="ARBA" id="ARBA00022490"/>
    </source>
</evidence>
<dbReference type="InterPro" id="IPR036388">
    <property type="entry name" value="WH-like_DNA-bd_sf"/>
</dbReference>
<dbReference type="InterPro" id="IPR053926">
    <property type="entry name" value="RecX_HTH_1st"/>
</dbReference>
<comment type="similarity">
    <text evidence="2 5">Belongs to the RecX family.</text>
</comment>